<dbReference type="EMBL" id="KB467831">
    <property type="protein sequence ID" value="PCH32981.1"/>
    <property type="molecule type" value="Genomic_DNA"/>
</dbReference>
<dbReference type="STRING" id="742152.A0A2H3ITF3"/>
<dbReference type="Gene3D" id="4.10.240.10">
    <property type="entry name" value="Zn(2)-C6 fungal-type DNA-binding domain"/>
    <property type="match status" value="1"/>
</dbReference>
<dbReference type="OMA" id="LCEYAPE"/>
<reference evidence="2 3" key="1">
    <citation type="journal article" date="2012" name="Science">
        <title>The Paleozoic origin of enzymatic lignin decomposition reconstructed from 31 fungal genomes.</title>
        <authorList>
            <person name="Floudas D."/>
            <person name="Binder M."/>
            <person name="Riley R."/>
            <person name="Barry K."/>
            <person name="Blanchette R.A."/>
            <person name="Henrissat B."/>
            <person name="Martinez A.T."/>
            <person name="Otillar R."/>
            <person name="Spatafora J.W."/>
            <person name="Yadav J.S."/>
            <person name="Aerts A."/>
            <person name="Benoit I."/>
            <person name="Boyd A."/>
            <person name="Carlson A."/>
            <person name="Copeland A."/>
            <person name="Coutinho P.M."/>
            <person name="de Vries R.P."/>
            <person name="Ferreira P."/>
            <person name="Findley K."/>
            <person name="Foster B."/>
            <person name="Gaskell J."/>
            <person name="Glotzer D."/>
            <person name="Gorecki P."/>
            <person name="Heitman J."/>
            <person name="Hesse C."/>
            <person name="Hori C."/>
            <person name="Igarashi K."/>
            <person name="Jurgens J.A."/>
            <person name="Kallen N."/>
            <person name="Kersten P."/>
            <person name="Kohler A."/>
            <person name="Kuees U."/>
            <person name="Kumar T.K.A."/>
            <person name="Kuo A."/>
            <person name="LaButti K."/>
            <person name="Larrondo L.F."/>
            <person name="Lindquist E."/>
            <person name="Ling A."/>
            <person name="Lombard V."/>
            <person name="Lucas S."/>
            <person name="Lundell T."/>
            <person name="Martin R."/>
            <person name="McLaughlin D.J."/>
            <person name="Morgenstern I."/>
            <person name="Morin E."/>
            <person name="Murat C."/>
            <person name="Nagy L.G."/>
            <person name="Nolan M."/>
            <person name="Ohm R.A."/>
            <person name="Patyshakuliyeva A."/>
            <person name="Rokas A."/>
            <person name="Ruiz-Duenas F.J."/>
            <person name="Sabat G."/>
            <person name="Salamov A."/>
            <person name="Samejima M."/>
            <person name="Schmutz J."/>
            <person name="Slot J.C."/>
            <person name="St John F."/>
            <person name="Stenlid J."/>
            <person name="Sun H."/>
            <person name="Sun S."/>
            <person name="Syed K."/>
            <person name="Tsang A."/>
            <person name="Wiebenga A."/>
            <person name="Young D."/>
            <person name="Pisabarro A."/>
            <person name="Eastwood D.C."/>
            <person name="Martin F."/>
            <person name="Cullen D."/>
            <person name="Grigoriev I.V."/>
            <person name="Hibbett D.S."/>
        </authorList>
    </citation>
    <scope>NUCLEOTIDE SEQUENCE [LARGE SCALE GENOMIC DNA]</scope>
    <source>
        <strain evidence="2 3">MD-104</strain>
    </source>
</reference>
<feature type="region of interest" description="Disordered" evidence="1">
    <location>
        <begin position="440"/>
        <end position="463"/>
    </location>
</feature>
<gene>
    <name evidence="2" type="ORF">WOLCODRAFT_159751</name>
</gene>
<dbReference type="Proteomes" id="UP000218811">
    <property type="component" value="Unassembled WGS sequence"/>
</dbReference>
<name>A0A2H3ITF3_WOLCO</name>
<dbReference type="OrthoDB" id="2399539at2759"/>
<dbReference type="InterPro" id="IPR001138">
    <property type="entry name" value="Zn2Cys6_DnaBD"/>
</dbReference>
<feature type="compositionally biased region" description="Polar residues" evidence="1">
    <location>
        <begin position="137"/>
        <end position="149"/>
    </location>
</feature>
<evidence type="ECO:0000256" key="1">
    <source>
        <dbReference type="SAM" id="MobiDB-lite"/>
    </source>
</evidence>
<dbReference type="InterPro" id="IPR036864">
    <property type="entry name" value="Zn2-C6_fun-type_DNA-bd_sf"/>
</dbReference>
<proteinExistence type="predicted"/>
<dbReference type="AlphaFoldDB" id="A0A2H3ITF3"/>
<organism evidence="2 3">
    <name type="scientific">Wolfiporia cocos (strain MD-104)</name>
    <name type="common">Brown rot fungus</name>
    <dbReference type="NCBI Taxonomy" id="742152"/>
    <lineage>
        <taxon>Eukaryota</taxon>
        <taxon>Fungi</taxon>
        <taxon>Dikarya</taxon>
        <taxon>Basidiomycota</taxon>
        <taxon>Agaricomycotina</taxon>
        <taxon>Agaricomycetes</taxon>
        <taxon>Polyporales</taxon>
        <taxon>Phaeolaceae</taxon>
        <taxon>Wolfiporia</taxon>
    </lineage>
</organism>
<feature type="compositionally biased region" description="Basic residues" evidence="1">
    <location>
        <begin position="247"/>
        <end position="266"/>
    </location>
</feature>
<feature type="region of interest" description="Disordered" evidence="1">
    <location>
        <begin position="245"/>
        <end position="368"/>
    </location>
</feature>
<evidence type="ECO:0000313" key="2">
    <source>
        <dbReference type="EMBL" id="PCH32981.1"/>
    </source>
</evidence>
<keyword evidence="3" id="KW-1185">Reference proteome</keyword>
<feature type="compositionally biased region" description="Polar residues" evidence="1">
    <location>
        <begin position="351"/>
        <end position="360"/>
    </location>
</feature>
<protein>
    <recommendedName>
        <fullName evidence="4">Zn(2)-C6 fungal-type domain-containing protein</fullName>
    </recommendedName>
</protein>
<evidence type="ECO:0008006" key="4">
    <source>
        <dbReference type="Google" id="ProtNLM"/>
    </source>
</evidence>
<feature type="compositionally biased region" description="Low complexity" evidence="1">
    <location>
        <begin position="283"/>
        <end position="294"/>
    </location>
</feature>
<sequence length="538" mass="56899">MSTQFFDDLPPLPKGHVPIELAMALGLKSIPLPSFANMDWLVPGAYPSSLPASLPNIPEHPSQYHSALSGGNLALHDALTDPFIASHVAHQQSPQRPTSPPAHFALRWPSGSYHPDQYQMPHSGINPALAQGMSVFPQASSGPSISPESAYQPPDAHRSAAQPAWSVAGSLDPITGVFQRATDHPRLRTAQACEKCRIRKAKVCLTVFRPDRPLMCPDLQCSGEHPSCQRCRSRGLLCEYAPERRMRGPNKSKRKSVSGAAPRRRSSTPQSKDGGSPAPRRLSVISISSTSSAPEPEHHLPAAPPALSSPATPAPVAPPRTIAITPIPTPPQHSPAPAHMHFPASPLAPAQQPTAMQGSTRRPRPPPLHLGVAAAPFVFPAARLSPLAAPHLLARLTPASEAPPPRADEDADDATPTYAARRASLPAYLLAGAYPPHTHAFPPGIDAGSTGSREGSDAPPLTPLSLPDAMGMDFVYPDHDGPFAHLGGALHGLGDEHFAMKDADPFKEHRMAVVGGLHGYAPADEVVGRMDSPVEASA</sequence>
<feature type="region of interest" description="Disordered" evidence="1">
    <location>
        <begin position="136"/>
        <end position="164"/>
    </location>
</feature>
<accession>A0A2H3ITF3</accession>
<dbReference type="CDD" id="cd00067">
    <property type="entry name" value="GAL4"/>
    <property type="match status" value="1"/>
</dbReference>
<dbReference type="GO" id="GO:0008270">
    <property type="term" value="F:zinc ion binding"/>
    <property type="evidence" value="ECO:0007669"/>
    <property type="project" value="InterPro"/>
</dbReference>
<evidence type="ECO:0000313" key="3">
    <source>
        <dbReference type="Proteomes" id="UP000218811"/>
    </source>
</evidence>
<dbReference type="GO" id="GO:0000981">
    <property type="term" value="F:DNA-binding transcription factor activity, RNA polymerase II-specific"/>
    <property type="evidence" value="ECO:0007669"/>
    <property type="project" value="InterPro"/>
</dbReference>